<evidence type="ECO:0000313" key="2">
    <source>
        <dbReference type="EMBL" id="NDV43520.1"/>
    </source>
</evidence>
<keyword evidence="3" id="KW-1185">Reference proteome</keyword>
<sequence>MKMLRHIGALLFLSCCWACLDEFEISTLEEDGQSGLLVVEAVLTNEVITQKVYLSRSDNRLDLETDTVYSPYTPLGNRPMDSVNWEEGATVTVQGSNGTAFSFTEGQSGFYFSNESFALQMGVNYTLEITTSGGTDYMSDPVAVQGTSKVTNVYAERAISGSGVEGVAIYVDSEPLEGKTEYYRYAYEETYKVVAPYWQPVDFELTGYDNSVYPPAFNLDIVERQIQNRICYNTVSSNTIEQFSTAGNPEREIFKHMVRFIGKDNFIISNRYSILVQQQVQSVEAYSFYKTLKSFSQSDNIFSEVQPGALLANVYRKDGVKESVLGFVEAVGVSEQRLFFNFDDYFSDMEIPEFPFNCNLSTARIYNEPPPPSCPQDLLSRLDNGIVTYYGLYEEGLVPNASCPGPYVFVPRICGDCTLMGSNVKPDFWID</sequence>
<dbReference type="EMBL" id="JAAAMI010000004">
    <property type="protein sequence ID" value="NDV43520.1"/>
    <property type="molecule type" value="Genomic_DNA"/>
</dbReference>
<organism evidence="2 3">
    <name type="scientific">Flagellimonas sediminis</name>
    <dbReference type="NCBI Taxonomy" id="2696468"/>
    <lineage>
        <taxon>Bacteria</taxon>
        <taxon>Pseudomonadati</taxon>
        <taxon>Bacteroidota</taxon>
        <taxon>Flavobacteriia</taxon>
        <taxon>Flavobacteriales</taxon>
        <taxon>Flavobacteriaceae</taxon>
        <taxon>Flagellimonas</taxon>
    </lineage>
</organism>
<protein>
    <submittedName>
        <fullName evidence="2">DUF4249 family protein</fullName>
    </submittedName>
</protein>
<comment type="caution">
    <text evidence="2">The sequence shown here is derived from an EMBL/GenBank/DDBJ whole genome shotgun (WGS) entry which is preliminary data.</text>
</comment>
<feature type="chain" id="PRO_5026241993" evidence="1">
    <location>
        <begin position="19"/>
        <end position="431"/>
    </location>
</feature>
<feature type="signal peptide" evidence="1">
    <location>
        <begin position="1"/>
        <end position="18"/>
    </location>
</feature>
<name>A0A6I5L3H6_9FLAO</name>
<dbReference type="RefSeq" id="WP_163635252.1">
    <property type="nucleotide sequence ID" value="NZ_JAAAMI010000004.1"/>
</dbReference>
<gene>
    <name evidence="2" type="ORF">GTK07_09305</name>
</gene>
<evidence type="ECO:0000313" key="3">
    <source>
        <dbReference type="Proteomes" id="UP000468707"/>
    </source>
</evidence>
<accession>A0A6I5L3H6</accession>
<evidence type="ECO:0000256" key="1">
    <source>
        <dbReference type="SAM" id="SignalP"/>
    </source>
</evidence>
<keyword evidence="1" id="KW-0732">Signal</keyword>
<reference evidence="2 3" key="1">
    <citation type="submission" date="2020-01" db="EMBL/GenBank/DDBJ databases">
        <title>Muricauda sediminis sp.nov. 40Bstr401.</title>
        <authorList>
            <person name="Xue Z."/>
            <person name="Zhu S."/>
            <person name="Ren N."/>
            <person name="Chen T."/>
            <person name="Chen X."/>
            <person name="Chen J."/>
            <person name="Yang J."/>
        </authorList>
    </citation>
    <scope>NUCLEOTIDE SEQUENCE [LARGE SCALE GENOMIC DNA]</scope>
    <source>
        <strain evidence="2 3">40Bstr401</strain>
    </source>
</reference>
<dbReference type="Proteomes" id="UP000468707">
    <property type="component" value="Unassembled WGS sequence"/>
</dbReference>
<proteinExistence type="predicted"/>
<dbReference type="AlphaFoldDB" id="A0A6I5L3H6"/>
<dbReference type="Pfam" id="PF14054">
    <property type="entry name" value="DUF4249"/>
    <property type="match status" value="1"/>
</dbReference>
<dbReference type="InterPro" id="IPR025345">
    <property type="entry name" value="DUF4249"/>
</dbReference>